<keyword evidence="3" id="KW-0472">Membrane</keyword>
<feature type="region of interest" description="Disordered" evidence="2">
    <location>
        <begin position="157"/>
        <end position="223"/>
    </location>
</feature>
<proteinExistence type="predicted"/>
<dbReference type="Pfam" id="PF25800">
    <property type="entry name" value="FimV_N"/>
    <property type="match status" value="1"/>
</dbReference>
<evidence type="ECO:0000256" key="4">
    <source>
        <dbReference type="SAM" id="SignalP"/>
    </source>
</evidence>
<dbReference type="InterPro" id="IPR057840">
    <property type="entry name" value="FimV_N"/>
</dbReference>
<name>A0ABP7MN27_9GAMM</name>
<feature type="compositionally biased region" description="Low complexity" evidence="2">
    <location>
        <begin position="191"/>
        <end position="210"/>
    </location>
</feature>
<accession>A0ABP7MN27</accession>
<keyword evidence="3" id="KW-0812">Transmembrane</keyword>
<evidence type="ECO:0000313" key="6">
    <source>
        <dbReference type="EMBL" id="GAA3926742.1"/>
    </source>
</evidence>
<evidence type="ECO:0000259" key="5">
    <source>
        <dbReference type="Pfam" id="PF25800"/>
    </source>
</evidence>
<evidence type="ECO:0000256" key="1">
    <source>
        <dbReference type="SAM" id="Coils"/>
    </source>
</evidence>
<dbReference type="Gene3D" id="3.10.350.10">
    <property type="entry name" value="LysM domain"/>
    <property type="match status" value="1"/>
</dbReference>
<reference evidence="7" key="1">
    <citation type="journal article" date="2019" name="Int. J. Syst. Evol. Microbiol.">
        <title>The Global Catalogue of Microorganisms (GCM) 10K type strain sequencing project: providing services to taxonomists for standard genome sequencing and annotation.</title>
        <authorList>
            <consortium name="The Broad Institute Genomics Platform"/>
            <consortium name="The Broad Institute Genome Sequencing Center for Infectious Disease"/>
            <person name="Wu L."/>
            <person name="Ma J."/>
        </authorList>
    </citation>
    <scope>NUCLEOTIDE SEQUENCE [LARGE SCALE GENOMIC DNA]</scope>
    <source>
        <strain evidence="7">JCM 16916</strain>
    </source>
</reference>
<organism evidence="6 7">
    <name type="scientific">Luteimonas lutimaris</name>
    <dbReference type="NCBI Taxonomy" id="698645"/>
    <lineage>
        <taxon>Bacteria</taxon>
        <taxon>Pseudomonadati</taxon>
        <taxon>Pseudomonadota</taxon>
        <taxon>Gammaproteobacteria</taxon>
        <taxon>Lysobacterales</taxon>
        <taxon>Lysobacteraceae</taxon>
        <taxon>Luteimonas</taxon>
    </lineage>
</organism>
<keyword evidence="4" id="KW-0732">Signal</keyword>
<feature type="compositionally biased region" description="Pro residues" evidence="2">
    <location>
        <begin position="493"/>
        <end position="506"/>
    </location>
</feature>
<keyword evidence="3" id="KW-1133">Transmembrane helix</keyword>
<dbReference type="InterPro" id="IPR020012">
    <property type="entry name" value="LysM_FimV"/>
</dbReference>
<feature type="chain" id="PRO_5045593068" description="FimV N-terminal domain-containing protein" evidence="4">
    <location>
        <begin position="23"/>
        <end position="609"/>
    </location>
</feature>
<comment type="caution">
    <text evidence="6">The sequence shown here is derived from an EMBL/GenBank/DDBJ whole genome shotgun (WGS) entry which is preliminary data.</text>
</comment>
<evidence type="ECO:0000256" key="2">
    <source>
        <dbReference type="SAM" id="MobiDB-lite"/>
    </source>
</evidence>
<dbReference type="InterPro" id="IPR036779">
    <property type="entry name" value="LysM_dom_sf"/>
</dbReference>
<feature type="signal peptide" evidence="4">
    <location>
        <begin position="1"/>
        <end position="22"/>
    </location>
</feature>
<evidence type="ECO:0000313" key="7">
    <source>
        <dbReference type="Proteomes" id="UP001501727"/>
    </source>
</evidence>
<feature type="compositionally biased region" description="Low complexity" evidence="2">
    <location>
        <begin position="507"/>
        <end position="534"/>
    </location>
</feature>
<feature type="domain" description="FimV N-terminal" evidence="5">
    <location>
        <begin position="23"/>
        <end position="131"/>
    </location>
</feature>
<feature type="region of interest" description="Disordered" evidence="2">
    <location>
        <begin position="488"/>
        <end position="561"/>
    </location>
</feature>
<evidence type="ECO:0000256" key="3">
    <source>
        <dbReference type="SAM" id="Phobius"/>
    </source>
</evidence>
<dbReference type="InterPro" id="IPR038440">
    <property type="entry name" value="FimV_C_sf"/>
</dbReference>
<keyword evidence="1" id="KW-0175">Coiled coil</keyword>
<keyword evidence="7" id="KW-1185">Reference proteome</keyword>
<protein>
    <recommendedName>
        <fullName evidence="5">FimV N-terminal domain-containing protein</fullName>
    </recommendedName>
</protein>
<dbReference type="EMBL" id="BAAAZU010000012">
    <property type="protein sequence ID" value="GAA3926742.1"/>
    <property type="molecule type" value="Genomic_DNA"/>
</dbReference>
<dbReference type="InterPro" id="IPR020011">
    <property type="entry name" value="FimV_C"/>
</dbReference>
<dbReference type="NCBIfam" id="TIGR03505">
    <property type="entry name" value="FimV_core"/>
    <property type="match status" value="1"/>
</dbReference>
<feature type="coiled-coil region" evidence="1">
    <location>
        <begin position="383"/>
        <end position="420"/>
    </location>
</feature>
<feature type="compositionally biased region" description="Low complexity" evidence="2">
    <location>
        <begin position="168"/>
        <end position="177"/>
    </location>
</feature>
<feature type="transmembrane region" description="Helical" evidence="3">
    <location>
        <begin position="450"/>
        <end position="469"/>
    </location>
</feature>
<sequence>MRKAWLPLLAALLTLLAMPAFALGLGQITVKSQRGEPLLAEIAIVSSDPGELENLQAHLASPETFARVGLEPPNSTVSGLQFTVALDPQGRPVIRVTSAGPVDESLLTFLLEVDWGQGRLVREYSALLDAPRTVSAPAQPPIEAPSVAPSNTIVREPVAPVPAPAPESAPADTASTPVPEPEPEPEPQPAAPVAAEPPAEAPAPSNAIAPTPAPPAAAPEERRVQPVAATPGDYGPVQVGDTLGKIARSIDADGHSLDQVMLALLRANPDAFINGNVNLVKTGAVLRIPNGSELSEYSRKEARAIVHEQIGQWREMRRPAEQPAAVAGDGAVTDAAGNKNGESAGAAARTADARLEIVPPSAKDARQAGTRSGIQADGEGDMLQELQQTKETLAARDAEVQELKTRVADLEKLQQDQQQLIALKDGKLAETQQALAARQAGQAQEASAPIWPWAVGGLVIGLVLAWLWMRRKPATAGRPVFDTSRLAAGVPEKPSPAPAAPEPPAPAATGTAPTWHAGGSAAPAQPAVPVVDAVPPEPEPERPAESAADAEAADADDKPVSAGHDRIELALAYIDLGDVDTARGLLQEVADNGDAAARGEASRLLRDLV</sequence>
<dbReference type="Gene3D" id="1.20.58.2200">
    <property type="match status" value="1"/>
</dbReference>
<dbReference type="NCBIfam" id="TIGR03504">
    <property type="entry name" value="FimV_Cterm"/>
    <property type="match status" value="1"/>
</dbReference>
<gene>
    <name evidence="6" type="ORF">GCM10022229_21120</name>
</gene>
<dbReference type="Proteomes" id="UP001501727">
    <property type="component" value="Unassembled WGS sequence"/>
</dbReference>